<dbReference type="InterPro" id="IPR004701">
    <property type="entry name" value="PTS_EIIA_man-typ"/>
</dbReference>
<dbReference type="SUPFAM" id="SSF53062">
    <property type="entry name" value="PTS system fructose IIA component-like"/>
    <property type="match status" value="1"/>
</dbReference>
<evidence type="ECO:0000256" key="3">
    <source>
        <dbReference type="ARBA" id="ARBA00022490"/>
    </source>
</evidence>
<keyword evidence="5" id="KW-0808">Transferase</keyword>
<dbReference type="GO" id="GO:0005737">
    <property type="term" value="C:cytoplasm"/>
    <property type="evidence" value="ECO:0007669"/>
    <property type="project" value="UniProtKB-SubCell"/>
</dbReference>
<dbReference type="CDD" id="cd00006">
    <property type="entry name" value="PTS_IIA_man"/>
    <property type="match status" value="1"/>
</dbReference>
<keyword evidence="4" id="KW-0762">Sugar transport</keyword>
<keyword evidence="7" id="KW-0418">Kinase</keyword>
<dbReference type="GO" id="GO:0016301">
    <property type="term" value="F:kinase activity"/>
    <property type="evidence" value="ECO:0007669"/>
    <property type="project" value="UniProtKB-KW"/>
</dbReference>
<organism evidence="9 10">
    <name type="scientific">Symbiobacterium thermophilum</name>
    <dbReference type="NCBI Taxonomy" id="2734"/>
    <lineage>
        <taxon>Bacteria</taxon>
        <taxon>Bacillati</taxon>
        <taxon>Bacillota</taxon>
        <taxon>Clostridia</taxon>
        <taxon>Eubacteriales</taxon>
        <taxon>Symbiobacteriaceae</taxon>
        <taxon>Symbiobacterium</taxon>
    </lineage>
</organism>
<dbReference type="PANTHER" id="PTHR33799:SF1">
    <property type="entry name" value="PTS SYSTEM MANNOSE-SPECIFIC EIIAB COMPONENT-RELATED"/>
    <property type="match status" value="1"/>
</dbReference>
<dbReference type="AlphaFoldDB" id="A0A1Y2T513"/>
<keyword evidence="3" id="KW-0963">Cytoplasm</keyword>
<comment type="caution">
    <text evidence="9">The sequence shown here is derived from an EMBL/GenBank/DDBJ whole genome shotgun (WGS) entry which is preliminary data.</text>
</comment>
<dbReference type="GO" id="GO:0009401">
    <property type="term" value="P:phosphoenolpyruvate-dependent sugar phosphotransferase system"/>
    <property type="evidence" value="ECO:0007669"/>
    <property type="project" value="UniProtKB-KW"/>
</dbReference>
<protein>
    <recommendedName>
        <fullName evidence="8">PTS EIIA type-4 domain-containing protein</fullName>
    </recommendedName>
</protein>
<keyword evidence="6" id="KW-0598">Phosphotransferase system</keyword>
<dbReference type="PANTHER" id="PTHR33799">
    <property type="entry name" value="PTS PERMEASE-RELATED-RELATED"/>
    <property type="match status" value="1"/>
</dbReference>
<feature type="domain" description="PTS EIIA type-4" evidence="8">
    <location>
        <begin position="1"/>
        <end position="98"/>
    </location>
</feature>
<sequence>MIGIVLISHGPLASGLLQAAEMIAGEQSQVAVLELQPAQEMDQFREAMEQAVARVDSGDGVLIVADLFGGSPANTSAYLLRPGVEVVCGATCRCCWRS</sequence>
<dbReference type="GO" id="GO:0016020">
    <property type="term" value="C:membrane"/>
    <property type="evidence" value="ECO:0007669"/>
    <property type="project" value="InterPro"/>
</dbReference>
<dbReference type="PROSITE" id="PS51096">
    <property type="entry name" value="PTS_EIIA_TYPE_4"/>
    <property type="match status" value="1"/>
</dbReference>
<accession>A0A1Y2T513</accession>
<gene>
    <name evidence="9" type="ORF">A6D92_06230</name>
</gene>
<reference evidence="10" key="1">
    <citation type="submission" date="2016-04" db="EMBL/GenBank/DDBJ databases">
        <authorList>
            <person name="Antunes L.P."/>
            <person name="Martins L.F."/>
            <person name="Pereira R.V."/>
            <person name="Thomas A.M."/>
            <person name="Barbosa D."/>
            <person name="Nascimento L."/>
            <person name="Silva G.M."/>
            <person name="Condomitti G.W."/>
            <person name="Digiampietri L.A."/>
            <person name="Lombardi K.C."/>
            <person name="Ramos P.L."/>
            <person name="Quaggio R.B."/>
            <person name="Oliveira J.C."/>
            <person name="Pascon R.C."/>
            <person name="Cruz J.B."/>
            <person name="Silva A.M."/>
            <person name="Setubal J.C."/>
        </authorList>
    </citation>
    <scope>NUCLEOTIDE SEQUENCE [LARGE SCALE GENOMIC DNA]</scope>
</reference>
<evidence type="ECO:0000256" key="4">
    <source>
        <dbReference type="ARBA" id="ARBA00022597"/>
    </source>
</evidence>
<name>A0A1Y2T513_SYMTR</name>
<evidence type="ECO:0000313" key="10">
    <source>
        <dbReference type="Proteomes" id="UP000194267"/>
    </source>
</evidence>
<dbReference type="EMBL" id="LWLV01000425">
    <property type="protein sequence ID" value="OTA41488.1"/>
    <property type="molecule type" value="Genomic_DNA"/>
</dbReference>
<evidence type="ECO:0000313" key="9">
    <source>
        <dbReference type="EMBL" id="OTA41488.1"/>
    </source>
</evidence>
<dbReference type="Gene3D" id="3.40.50.510">
    <property type="entry name" value="Phosphotransferase system, mannose-type IIA component"/>
    <property type="match status" value="1"/>
</dbReference>
<evidence type="ECO:0000256" key="7">
    <source>
        <dbReference type="ARBA" id="ARBA00022777"/>
    </source>
</evidence>
<dbReference type="Pfam" id="PF03610">
    <property type="entry name" value="EIIA-man"/>
    <property type="match status" value="1"/>
</dbReference>
<evidence type="ECO:0000259" key="8">
    <source>
        <dbReference type="PROSITE" id="PS51096"/>
    </source>
</evidence>
<dbReference type="InterPro" id="IPR033887">
    <property type="entry name" value="PTS_IIA_man"/>
</dbReference>
<evidence type="ECO:0000256" key="6">
    <source>
        <dbReference type="ARBA" id="ARBA00022683"/>
    </source>
</evidence>
<comment type="subcellular location">
    <subcellularLocation>
        <location evidence="1">Cytoplasm</location>
    </subcellularLocation>
</comment>
<evidence type="ECO:0000256" key="5">
    <source>
        <dbReference type="ARBA" id="ARBA00022679"/>
    </source>
</evidence>
<evidence type="ECO:0000256" key="2">
    <source>
        <dbReference type="ARBA" id="ARBA00022448"/>
    </source>
</evidence>
<dbReference type="InterPro" id="IPR051471">
    <property type="entry name" value="Bacterial_PTS_sugar_comp"/>
</dbReference>
<dbReference type="Proteomes" id="UP000194267">
    <property type="component" value="Unassembled WGS sequence"/>
</dbReference>
<proteinExistence type="predicted"/>
<dbReference type="InterPro" id="IPR036662">
    <property type="entry name" value="PTS_EIIA_man-typ_sf"/>
</dbReference>
<keyword evidence="2" id="KW-0813">Transport</keyword>
<evidence type="ECO:0000256" key="1">
    <source>
        <dbReference type="ARBA" id="ARBA00004496"/>
    </source>
</evidence>